<organism evidence="7 8">
    <name type="scientific">Botryobasidium botryosum (strain FD-172 SS1)</name>
    <dbReference type="NCBI Taxonomy" id="930990"/>
    <lineage>
        <taxon>Eukaryota</taxon>
        <taxon>Fungi</taxon>
        <taxon>Dikarya</taxon>
        <taxon>Basidiomycota</taxon>
        <taxon>Agaricomycotina</taxon>
        <taxon>Agaricomycetes</taxon>
        <taxon>Cantharellales</taxon>
        <taxon>Botryobasidiaceae</taxon>
        <taxon>Botryobasidium</taxon>
    </lineage>
</organism>
<dbReference type="InterPro" id="IPR023603">
    <property type="entry name" value="Low_specificity_L-TA-like"/>
</dbReference>
<evidence type="ECO:0000259" key="6">
    <source>
        <dbReference type="Pfam" id="PF01212"/>
    </source>
</evidence>
<dbReference type="OrthoDB" id="10261951at2759"/>
<dbReference type="Pfam" id="PF01212">
    <property type="entry name" value="Beta_elim_lyase"/>
    <property type="match status" value="1"/>
</dbReference>
<evidence type="ECO:0000256" key="3">
    <source>
        <dbReference type="ARBA" id="ARBA00022898"/>
    </source>
</evidence>
<dbReference type="FunFam" id="3.40.640.10:FF:000030">
    <property type="entry name" value="Low-specificity L-threonine aldolase"/>
    <property type="match status" value="1"/>
</dbReference>
<evidence type="ECO:0000313" key="8">
    <source>
        <dbReference type="Proteomes" id="UP000027195"/>
    </source>
</evidence>
<dbReference type="GO" id="GO:0006567">
    <property type="term" value="P:L-threonine catabolic process"/>
    <property type="evidence" value="ECO:0007669"/>
    <property type="project" value="TreeGrafter"/>
</dbReference>
<evidence type="ECO:0000256" key="1">
    <source>
        <dbReference type="ARBA" id="ARBA00001933"/>
    </source>
</evidence>
<dbReference type="PIRSF" id="PIRSF017617">
    <property type="entry name" value="Thr_aldolase"/>
    <property type="match status" value="1"/>
</dbReference>
<dbReference type="HOGENOM" id="CLU_029381_1_0_1"/>
<keyword evidence="8" id="KW-1185">Reference proteome</keyword>
<keyword evidence="3" id="KW-0663">Pyridoxal phosphate</keyword>
<feature type="modified residue" description="N6-(pyridoxal phosphate)lysine" evidence="5">
    <location>
        <position position="210"/>
    </location>
</feature>
<evidence type="ECO:0000256" key="5">
    <source>
        <dbReference type="PIRSR" id="PIRSR017617-1"/>
    </source>
</evidence>
<dbReference type="InterPro" id="IPR015422">
    <property type="entry name" value="PyrdxlP-dep_Trfase_small"/>
</dbReference>
<comment type="cofactor">
    <cofactor evidence="1">
        <name>pyridoxal 5'-phosphate</name>
        <dbReference type="ChEBI" id="CHEBI:597326"/>
    </cofactor>
</comment>
<dbReference type="EMBL" id="KL198045">
    <property type="protein sequence ID" value="KDQ13202.1"/>
    <property type="molecule type" value="Genomic_DNA"/>
</dbReference>
<dbReference type="InterPro" id="IPR015421">
    <property type="entry name" value="PyrdxlP-dep_Trfase_major"/>
</dbReference>
<dbReference type="PANTHER" id="PTHR48097:SF9">
    <property type="entry name" value="L-THREONINE ALDOLASE"/>
    <property type="match status" value="1"/>
</dbReference>
<keyword evidence="4" id="KW-0456">Lyase</keyword>
<dbReference type="Gene3D" id="3.40.640.10">
    <property type="entry name" value="Type I PLP-dependent aspartate aminotransferase-like (Major domain)"/>
    <property type="match status" value="1"/>
</dbReference>
<dbReference type="NCBIfam" id="NF041359">
    <property type="entry name" value="GntG_guanitoxin"/>
    <property type="match status" value="1"/>
</dbReference>
<dbReference type="Gene3D" id="3.90.1150.10">
    <property type="entry name" value="Aspartate Aminotransferase, domain 1"/>
    <property type="match status" value="1"/>
</dbReference>
<dbReference type="GO" id="GO:0008732">
    <property type="term" value="F:L-allo-threonine aldolase activity"/>
    <property type="evidence" value="ECO:0007669"/>
    <property type="project" value="TreeGrafter"/>
</dbReference>
<dbReference type="InParanoid" id="A0A067MMT6"/>
<comment type="similarity">
    <text evidence="2">Belongs to the threonine aldolase family.</text>
</comment>
<accession>A0A067MMT6</accession>
<protein>
    <recommendedName>
        <fullName evidence="6">Aromatic amino acid beta-eliminating lyase/threonine aldolase domain-containing protein</fullName>
    </recommendedName>
</protein>
<dbReference type="PANTHER" id="PTHR48097">
    <property type="entry name" value="L-THREONINE ALDOLASE-RELATED"/>
    <property type="match status" value="1"/>
</dbReference>
<proteinExistence type="inferred from homology"/>
<feature type="domain" description="Aromatic amino acid beta-eliminating lyase/threonine aldolase" evidence="6">
    <location>
        <begin position="14"/>
        <end position="297"/>
    </location>
</feature>
<dbReference type="STRING" id="930990.A0A067MMT6"/>
<evidence type="ECO:0000256" key="2">
    <source>
        <dbReference type="ARBA" id="ARBA00006966"/>
    </source>
</evidence>
<dbReference type="AlphaFoldDB" id="A0A067MMT6"/>
<dbReference type="GO" id="GO:0006545">
    <property type="term" value="P:glycine biosynthetic process"/>
    <property type="evidence" value="ECO:0007669"/>
    <property type="project" value="TreeGrafter"/>
</dbReference>
<dbReference type="FunCoup" id="A0A067MMT6">
    <property type="interactions" value="349"/>
</dbReference>
<evidence type="ECO:0000256" key="4">
    <source>
        <dbReference type="ARBA" id="ARBA00023239"/>
    </source>
</evidence>
<dbReference type="SUPFAM" id="SSF53383">
    <property type="entry name" value="PLP-dependent transferases"/>
    <property type="match status" value="1"/>
</dbReference>
<reference evidence="8" key="1">
    <citation type="journal article" date="2014" name="Proc. Natl. Acad. Sci. U.S.A.">
        <title>Extensive sampling of basidiomycete genomes demonstrates inadequacy of the white-rot/brown-rot paradigm for wood decay fungi.</title>
        <authorList>
            <person name="Riley R."/>
            <person name="Salamov A.A."/>
            <person name="Brown D.W."/>
            <person name="Nagy L.G."/>
            <person name="Floudas D."/>
            <person name="Held B.W."/>
            <person name="Levasseur A."/>
            <person name="Lombard V."/>
            <person name="Morin E."/>
            <person name="Otillar R."/>
            <person name="Lindquist E.A."/>
            <person name="Sun H."/>
            <person name="LaButti K.M."/>
            <person name="Schmutz J."/>
            <person name="Jabbour D."/>
            <person name="Luo H."/>
            <person name="Baker S.E."/>
            <person name="Pisabarro A.G."/>
            <person name="Walton J.D."/>
            <person name="Blanchette R.A."/>
            <person name="Henrissat B."/>
            <person name="Martin F."/>
            <person name="Cullen D."/>
            <person name="Hibbett D.S."/>
            <person name="Grigoriev I.V."/>
        </authorList>
    </citation>
    <scope>NUCLEOTIDE SEQUENCE [LARGE SCALE GENOMIC DNA]</scope>
    <source>
        <strain evidence="8">FD-172 SS1</strain>
    </source>
</reference>
<dbReference type="GO" id="GO:0005829">
    <property type="term" value="C:cytosol"/>
    <property type="evidence" value="ECO:0007669"/>
    <property type="project" value="TreeGrafter"/>
</dbReference>
<evidence type="ECO:0000313" key="7">
    <source>
        <dbReference type="EMBL" id="KDQ13202.1"/>
    </source>
</evidence>
<name>A0A067MMT6_BOTB1</name>
<gene>
    <name evidence="7" type="ORF">BOTBODRAFT_146307</name>
</gene>
<dbReference type="Proteomes" id="UP000027195">
    <property type="component" value="Unassembled WGS sequence"/>
</dbReference>
<dbReference type="CDD" id="cd06502">
    <property type="entry name" value="TA_like"/>
    <property type="match status" value="1"/>
</dbReference>
<sequence length="370" mass="39464">MPSFVFPPSPAAFDFRSDTVTTPTPAMVAAMTAASFGDDVFREDTTTQTLESRVSSMLSHQVGLFVASGTMGNQLALRAHLLQPPHSVLCDARAHIAQYEAGGVASLSQAMLQRVAPRNGRYLTVEDVKREIVLGDDIHSAPTRVISLENTLGGVIMPLEEMRRISEFAKKHGIKLHLDGARLWNVAAAGAGTLGEYGALCDSVSICLSKGLGAPIGSILVGPEEFIRRARWVRKSIGGGMRQTGLIAAAALAAIDEVYPKLLATHAVAKDLGQYFAGLGIGTLLPVDTSMVFLDLEGAGLRNSWLQAEAAKRGVKFGSGGRIVVHHQIDPRAVQALKEAVQEALDLKVKGVYKIDEEDAEGGYGSLRRL</sequence>
<dbReference type="InterPro" id="IPR001597">
    <property type="entry name" value="ArAA_b-elim_lyase/Thr_aldolase"/>
</dbReference>
<dbReference type="InterPro" id="IPR015424">
    <property type="entry name" value="PyrdxlP-dep_Trfase"/>
</dbReference>